<dbReference type="GO" id="GO:0005737">
    <property type="term" value="C:cytoplasm"/>
    <property type="evidence" value="ECO:0007669"/>
    <property type="project" value="TreeGrafter"/>
</dbReference>
<reference evidence="14 15" key="1">
    <citation type="submission" date="2017-04" db="EMBL/GenBank/DDBJ databases">
        <title>Genomic insights into metabolism of Thermodesulfobium acidiphilum.</title>
        <authorList>
            <person name="Toshchakov S.V."/>
            <person name="Frolov E.N."/>
            <person name="Kublanov I.V."/>
            <person name="Samarov N.I."/>
            <person name="Novikov A."/>
            <person name="Lebedinsky A.V."/>
            <person name="Bonch-Osmolovskaya E.A."/>
            <person name="Chernyh N.A."/>
        </authorList>
    </citation>
    <scope>NUCLEOTIDE SEQUENCE [LARGE SCALE GENOMIC DNA]</scope>
    <source>
        <strain evidence="14 15">3127-1</strain>
    </source>
</reference>
<feature type="domain" description="Thiamine phosphate synthase/TenI" evidence="12">
    <location>
        <begin position="144"/>
        <end position="312"/>
    </location>
</feature>
<evidence type="ECO:0000256" key="8">
    <source>
        <dbReference type="ARBA" id="ARBA00047883"/>
    </source>
</evidence>
<feature type="binding site" evidence="9">
    <location>
        <position position="263"/>
    </location>
    <ligand>
        <name>4-amino-2-methyl-5-(diphosphooxymethyl)pyrimidine</name>
        <dbReference type="ChEBI" id="CHEBI:57841"/>
    </ligand>
</feature>
<keyword evidence="2 9" id="KW-0808">Transferase</keyword>
<evidence type="ECO:0000256" key="4">
    <source>
        <dbReference type="ARBA" id="ARBA00022842"/>
    </source>
</evidence>
<evidence type="ECO:0000256" key="7">
    <source>
        <dbReference type="ARBA" id="ARBA00047851"/>
    </source>
</evidence>
<dbReference type="Pfam" id="PF17792">
    <property type="entry name" value="ThiD2"/>
    <property type="match status" value="1"/>
</dbReference>
<feature type="binding site" evidence="9">
    <location>
        <position position="196"/>
    </location>
    <ligand>
        <name>4-amino-2-methyl-5-(diphosphooxymethyl)pyrimidine</name>
        <dbReference type="ChEBI" id="CHEBI:57841"/>
    </ligand>
</feature>
<feature type="binding site" evidence="9">
    <location>
        <begin position="260"/>
        <end position="262"/>
    </location>
    <ligand>
        <name>2-[(2R,5Z)-2-carboxy-4-methylthiazol-5(2H)-ylidene]ethyl phosphate</name>
        <dbReference type="ChEBI" id="CHEBI:62899"/>
    </ligand>
</feature>
<dbReference type="SUPFAM" id="SSF51391">
    <property type="entry name" value="Thiamin phosphate synthase"/>
    <property type="match status" value="1"/>
</dbReference>
<dbReference type="InterPro" id="IPR022998">
    <property type="entry name" value="ThiamineP_synth_TenI"/>
</dbReference>
<comment type="cofactor">
    <cofactor evidence="9">
        <name>Mg(2+)</name>
        <dbReference type="ChEBI" id="CHEBI:18420"/>
    </cofactor>
    <text evidence="9">Binds 1 Mg(2+) ion per subunit.</text>
</comment>
<accession>A0A2R4VZJ3</accession>
<evidence type="ECO:0000256" key="1">
    <source>
        <dbReference type="ARBA" id="ARBA00005165"/>
    </source>
</evidence>
<evidence type="ECO:0000313" key="14">
    <source>
        <dbReference type="EMBL" id="AWB09848.1"/>
    </source>
</evidence>
<evidence type="ECO:0000256" key="6">
    <source>
        <dbReference type="ARBA" id="ARBA00047334"/>
    </source>
</evidence>
<dbReference type="EC" id="2.5.1.3" evidence="9"/>
<dbReference type="Gene3D" id="3.20.20.70">
    <property type="entry name" value="Aldolase class I"/>
    <property type="match status" value="1"/>
</dbReference>
<sequence>MLSKTYINRVIDANRNRCIEGLRVVEDYLRFIKNDLTNSSTIRNIRHEISRILDFDMIGERDVKSDIGKNNFHSPYTEMDQVLRANLSRIKESLRVLEEFTRYIDTSISDQIMNIRFGFYEIEKRLLSNKDLEKIYILADIDLAKNESDLFEGLKILSDNNVRLVQLRAKKFSTKKFYELGEKIIEFFPHFKLIINDKVEVALALESYGVHVGEDELPFNVTRKLMGNKVVGATVHNVEDLRLSQVAKVDYIGVGAIYPSTTKPDCQLNGVEFLKKIRALTTTFIYAIGGINSKNARKVFDAGADGICVGSGFWYAKDRVEEIKRLIHISNEEEN</sequence>
<evidence type="ECO:0000256" key="3">
    <source>
        <dbReference type="ARBA" id="ARBA00022723"/>
    </source>
</evidence>
<feature type="binding site" evidence="9">
    <location>
        <position position="197"/>
    </location>
    <ligand>
        <name>Mg(2+)</name>
        <dbReference type="ChEBI" id="CHEBI:18420"/>
    </ligand>
</feature>
<comment type="pathway">
    <text evidence="1 9 11">Cofactor biosynthesis; thiamine diphosphate biosynthesis; thiamine phosphate from 4-amino-2-methyl-5-diphosphomethylpyrimidine and 4-methyl-5-(2-phosphoethyl)-thiazole: step 1/1.</text>
</comment>
<comment type="catalytic activity">
    <reaction evidence="7 9 10">
        <text>2-(2-carboxy-4-methylthiazol-5-yl)ethyl phosphate + 4-amino-2-methyl-5-(diphosphooxymethyl)pyrimidine + 2 H(+) = thiamine phosphate + CO2 + diphosphate</text>
        <dbReference type="Rhea" id="RHEA:47848"/>
        <dbReference type="ChEBI" id="CHEBI:15378"/>
        <dbReference type="ChEBI" id="CHEBI:16526"/>
        <dbReference type="ChEBI" id="CHEBI:33019"/>
        <dbReference type="ChEBI" id="CHEBI:37575"/>
        <dbReference type="ChEBI" id="CHEBI:57841"/>
        <dbReference type="ChEBI" id="CHEBI:62890"/>
        <dbReference type="EC" id="2.5.1.3"/>
    </reaction>
</comment>
<dbReference type="PANTHER" id="PTHR20857">
    <property type="entry name" value="THIAMINE-PHOSPHATE PYROPHOSPHORYLASE"/>
    <property type="match status" value="1"/>
</dbReference>
<dbReference type="GO" id="GO:0009228">
    <property type="term" value="P:thiamine biosynthetic process"/>
    <property type="evidence" value="ECO:0007669"/>
    <property type="project" value="UniProtKB-KW"/>
</dbReference>
<keyword evidence="5 9" id="KW-0784">Thiamine biosynthesis</keyword>
<proteinExistence type="inferred from homology"/>
<dbReference type="NCBIfam" id="TIGR00693">
    <property type="entry name" value="thiE"/>
    <property type="match status" value="1"/>
</dbReference>
<dbReference type="EMBL" id="CP020921">
    <property type="protein sequence ID" value="AWB09848.1"/>
    <property type="molecule type" value="Genomic_DNA"/>
</dbReference>
<evidence type="ECO:0000259" key="13">
    <source>
        <dbReference type="Pfam" id="PF17792"/>
    </source>
</evidence>
<comment type="function">
    <text evidence="9">Condenses 4-methyl-5-(beta-hydroxyethyl)thiazole monophosphate (THZ-P) and 2-methyl-4-amino-5-hydroxymethyl pyrimidine pyrophosphate (HMP-PP) to form thiamine monophosphate (TMP).</text>
</comment>
<dbReference type="GO" id="GO:0000287">
    <property type="term" value="F:magnesium ion binding"/>
    <property type="evidence" value="ECO:0007669"/>
    <property type="project" value="UniProtKB-UniRule"/>
</dbReference>
<dbReference type="UniPathway" id="UPA00060">
    <property type="reaction ID" value="UER00141"/>
</dbReference>
<dbReference type="PANTHER" id="PTHR20857:SF23">
    <property type="entry name" value="THIAMINE BIOSYNTHETIC BIFUNCTIONAL ENZYME"/>
    <property type="match status" value="1"/>
</dbReference>
<evidence type="ECO:0000256" key="10">
    <source>
        <dbReference type="RuleBase" id="RU003826"/>
    </source>
</evidence>
<dbReference type="InterPro" id="IPR034291">
    <property type="entry name" value="TMP_synthase"/>
</dbReference>
<comment type="caution">
    <text evidence="9">Lacks conserved residue(s) required for the propagation of feature annotation.</text>
</comment>
<evidence type="ECO:0000259" key="12">
    <source>
        <dbReference type="Pfam" id="PF02581"/>
    </source>
</evidence>
<feature type="domain" description="ThiD2" evidence="13">
    <location>
        <begin position="9"/>
        <end position="124"/>
    </location>
</feature>
<dbReference type="KEGG" id="taci:TDSAC_0473"/>
<organism evidence="14 15">
    <name type="scientific">Thermodesulfobium acidiphilum</name>
    <dbReference type="NCBI Taxonomy" id="1794699"/>
    <lineage>
        <taxon>Bacteria</taxon>
        <taxon>Pseudomonadati</taxon>
        <taxon>Thermodesulfobiota</taxon>
        <taxon>Thermodesulfobiia</taxon>
        <taxon>Thermodesulfobiales</taxon>
        <taxon>Thermodesulfobiaceae</taxon>
        <taxon>Thermodesulfobium</taxon>
    </lineage>
</organism>
<dbReference type="GO" id="GO:0009229">
    <property type="term" value="P:thiamine diphosphate biosynthetic process"/>
    <property type="evidence" value="ECO:0007669"/>
    <property type="project" value="UniProtKB-UniRule"/>
</dbReference>
<feature type="binding site" evidence="9">
    <location>
        <position position="234"/>
    </location>
    <ligand>
        <name>4-amino-2-methyl-5-(diphosphooxymethyl)pyrimidine</name>
        <dbReference type="ChEBI" id="CHEBI:57841"/>
    </ligand>
</feature>
<dbReference type="Pfam" id="PF02581">
    <property type="entry name" value="TMP-TENI"/>
    <property type="match status" value="1"/>
</dbReference>
<dbReference type="InterPro" id="IPR013785">
    <property type="entry name" value="Aldolase_TIM"/>
</dbReference>
<dbReference type="GO" id="GO:0004789">
    <property type="term" value="F:thiamine-phosphate diphosphorylase activity"/>
    <property type="evidence" value="ECO:0007669"/>
    <property type="project" value="UniProtKB-UniRule"/>
</dbReference>
<dbReference type="Proteomes" id="UP000244792">
    <property type="component" value="Chromosome"/>
</dbReference>
<dbReference type="AlphaFoldDB" id="A0A2R4VZJ3"/>
<name>A0A2R4VZJ3_THEAF</name>
<evidence type="ECO:0000256" key="9">
    <source>
        <dbReference type="HAMAP-Rule" id="MF_00097"/>
    </source>
</evidence>
<feature type="binding site" evidence="9">
    <location>
        <begin position="166"/>
        <end position="170"/>
    </location>
    <ligand>
        <name>4-amino-2-methyl-5-(diphosphooxymethyl)pyrimidine</name>
        <dbReference type="ChEBI" id="CHEBI:57841"/>
    </ligand>
</feature>
<dbReference type="OrthoDB" id="9812206at2"/>
<dbReference type="InterPro" id="IPR041397">
    <property type="entry name" value="ThiD2"/>
</dbReference>
<evidence type="ECO:0000256" key="2">
    <source>
        <dbReference type="ARBA" id="ARBA00022679"/>
    </source>
</evidence>
<protein>
    <recommendedName>
        <fullName evidence="9">Thiamine-phosphate synthase</fullName>
        <shortName evidence="9">TP synthase</shortName>
        <shortName evidence="9">TPS</shortName>
        <ecNumber evidence="9">2.5.1.3</ecNumber>
    </recommendedName>
    <alternativeName>
        <fullName evidence="9">Thiamine-phosphate pyrophosphorylase</fullName>
        <shortName evidence="9">TMP pyrophosphorylase</shortName>
        <shortName evidence="9">TMP-PPase</shortName>
    </alternativeName>
</protein>
<feature type="binding site" evidence="9">
    <location>
        <position position="290"/>
    </location>
    <ligand>
        <name>2-[(2R,5Z)-2-carboxy-4-methylthiazol-5(2H)-ylidene]ethyl phosphate</name>
        <dbReference type="ChEBI" id="CHEBI:62899"/>
    </ligand>
</feature>
<dbReference type="HAMAP" id="MF_00097">
    <property type="entry name" value="TMP_synthase"/>
    <property type="match status" value="1"/>
</dbReference>
<evidence type="ECO:0000256" key="5">
    <source>
        <dbReference type="ARBA" id="ARBA00022977"/>
    </source>
</evidence>
<dbReference type="InterPro" id="IPR036206">
    <property type="entry name" value="ThiamineP_synth_sf"/>
</dbReference>
<evidence type="ECO:0000313" key="15">
    <source>
        <dbReference type="Proteomes" id="UP000244792"/>
    </source>
</evidence>
<dbReference type="CDD" id="cd00564">
    <property type="entry name" value="TMP_TenI"/>
    <property type="match status" value="1"/>
</dbReference>
<evidence type="ECO:0000256" key="11">
    <source>
        <dbReference type="RuleBase" id="RU004253"/>
    </source>
</evidence>
<comment type="catalytic activity">
    <reaction evidence="6 9 10">
        <text>4-methyl-5-(2-phosphooxyethyl)-thiazole + 4-amino-2-methyl-5-(diphosphooxymethyl)pyrimidine + H(+) = thiamine phosphate + diphosphate</text>
        <dbReference type="Rhea" id="RHEA:22328"/>
        <dbReference type="ChEBI" id="CHEBI:15378"/>
        <dbReference type="ChEBI" id="CHEBI:33019"/>
        <dbReference type="ChEBI" id="CHEBI:37575"/>
        <dbReference type="ChEBI" id="CHEBI:57841"/>
        <dbReference type="ChEBI" id="CHEBI:58296"/>
        <dbReference type="EC" id="2.5.1.3"/>
    </reaction>
</comment>
<feature type="binding site" evidence="9">
    <location>
        <position position="216"/>
    </location>
    <ligand>
        <name>Mg(2+)</name>
        <dbReference type="ChEBI" id="CHEBI:18420"/>
    </ligand>
</feature>
<keyword evidence="3 9" id="KW-0479">Metal-binding</keyword>
<gene>
    <name evidence="9" type="primary">thiE</name>
    <name evidence="14" type="ORF">TDSAC_0473</name>
</gene>
<keyword evidence="15" id="KW-1185">Reference proteome</keyword>
<comment type="catalytic activity">
    <reaction evidence="8 9 10">
        <text>2-[(2R,5Z)-2-carboxy-4-methylthiazol-5(2H)-ylidene]ethyl phosphate + 4-amino-2-methyl-5-(diphosphooxymethyl)pyrimidine + 2 H(+) = thiamine phosphate + CO2 + diphosphate</text>
        <dbReference type="Rhea" id="RHEA:47844"/>
        <dbReference type="ChEBI" id="CHEBI:15378"/>
        <dbReference type="ChEBI" id="CHEBI:16526"/>
        <dbReference type="ChEBI" id="CHEBI:33019"/>
        <dbReference type="ChEBI" id="CHEBI:37575"/>
        <dbReference type="ChEBI" id="CHEBI:57841"/>
        <dbReference type="ChEBI" id="CHEBI:62899"/>
        <dbReference type="EC" id="2.5.1.3"/>
    </reaction>
</comment>
<comment type="similarity">
    <text evidence="9 10">Belongs to the thiamine-phosphate synthase family.</text>
</comment>
<keyword evidence="4 9" id="KW-0460">Magnesium</keyword>
<dbReference type="RefSeq" id="WP_108308689.1">
    <property type="nucleotide sequence ID" value="NZ_CP020921.1"/>
</dbReference>